<reference evidence="2" key="2">
    <citation type="journal article" date="2015" name="Data Brief">
        <title>Shoot transcriptome of the giant reed, Arundo donax.</title>
        <authorList>
            <person name="Barrero R.A."/>
            <person name="Guerrero F.D."/>
            <person name="Moolhuijzen P."/>
            <person name="Goolsby J.A."/>
            <person name="Tidwell J."/>
            <person name="Bellgard S.E."/>
            <person name="Bellgard M.I."/>
        </authorList>
    </citation>
    <scope>NUCLEOTIDE SEQUENCE</scope>
    <source>
        <tissue evidence="2">Shoot tissue taken approximately 20 cm above the soil surface</tissue>
    </source>
</reference>
<name>A0A0A8ZUN7_ARUDO</name>
<accession>A0A0A8ZUN7</accession>
<dbReference type="EMBL" id="GBRH01257400">
    <property type="protein sequence ID" value="JAD40495.1"/>
    <property type="molecule type" value="Transcribed_RNA"/>
</dbReference>
<protein>
    <submittedName>
        <fullName evidence="2">Uncharacterized protein</fullName>
    </submittedName>
</protein>
<dbReference type="AlphaFoldDB" id="A0A0A8ZUN7"/>
<evidence type="ECO:0000313" key="2">
    <source>
        <dbReference type="EMBL" id="JAD40495.1"/>
    </source>
</evidence>
<sequence length="38" mass="4612">MNLCFMYVLWTFFLFFIFAMLCTLWLFSCNVGVMEIES</sequence>
<keyword evidence="1" id="KW-0472">Membrane</keyword>
<keyword evidence="1" id="KW-1133">Transmembrane helix</keyword>
<organism evidence="2">
    <name type="scientific">Arundo donax</name>
    <name type="common">Giant reed</name>
    <name type="synonym">Donax arundinaceus</name>
    <dbReference type="NCBI Taxonomy" id="35708"/>
    <lineage>
        <taxon>Eukaryota</taxon>
        <taxon>Viridiplantae</taxon>
        <taxon>Streptophyta</taxon>
        <taxon>Embryophyta</taxon>
        <taxon>Tracheophyta</taxon>
        <taxon>Spermatophyta</taxon>
        <taxon>Magnoliopsida</taxon>
        <taxon>Liliopsida</taxon>
        <taxon>Poales</taxon>
        <taxon>Poaceae</taxon>
        <taxon>PACMAD clade</taxon>
        <taxon>Arundinoideae</taxon>
        <taxon>Arundineae</taxon>
        <taxon>Arundo</taxon>
    </lineage>
</organism>
<reference evidence="2" key="1">
    <citation type="submission" date="2014-09" db="EMBL/GenBank/DDBJ databases">
        <authorList>
            <person name="Magalhaes I.L.F."/>
            <person name="Oliveira U."/>
            <person name="Santos F.R."/>
            <person name="Vidigal T.H.D.A."/>
            <person name="Brescovit A.D."/>
            <person name="Santos A.J."/>
        </authorList>
    </citation>
    <scope>NUCLEOTIDE SEQUENCE</scope>
    <source>
        <tissue evidence="2">Shoot tissue taken approximately 20 cm above the soil surface</tissue>
    </source>
</reference>
<keyword evidence="1" id="KW-0812">Transmembrane</keyword>
<evidence type="ECO:0000256" key="1">
    <source>
        <dbReference type="SAM" id="Phobius"/>
    </source>
</evidence>
<feature type="transmembrane region" description="Helical" evidence="1">
    <location>
        <begin position="7"/>
        <end position="28"/>
    </location>
</feature>
<proteinExistence type="predicted"/>